<accession>A0AAW1IJI1</accession>
<protein>
    <submittedName>
        <fullName evidence="2">Uncharacterized protein</fullName>
    </submittedName>
</protein>
<organism evidence="2 3">
    <name type="scientific">Saponaria officinalis</name>
    <name type="common">Common soapwort</name>
    <name type="synonym">Lychnis saponaria</name>
    <dbReference type="NCBI Taxonomy" id="3572"/>
    <lineage>
        <taxon>Eukaryota</taxon>
        <taxon>Viridiplantae</taxon>
        <taxon>Streptophyta</taxon>
        <taxon>Embryophyta</taxon>
        <taxon>Tracheophyta</taxon>
        <taxon>Spermatophyta</taxon>
        <taxon>Magnoliopsida</taxon>
        <taxon>eudicotyledons</taxon>
        <taxon>Gunneridae</taxon>
        <taxon>Pentapetalae</taxon>
        <taxon>Caryophyllales</taxon>
        <taxon>Caryophyllaceae</taxon>
        <taxon>Caryophylleae</taxon>
        <taxon>Saponaria</taxon>
    </lineage>
</organism>
<proteinExistence type="predicted"/>
<dbReference type="AlphaFoldDB" id="A0AAW1IJI1"/>
<feature type="region of interest" description="Disordered" evidence="1">
    <location>
        <begin position="1"/>
        <end position="25"/>
    </location>
</feature>
<name>A0AAW1IJI1_SAPOF</name>
<sequence length="187" mass="21655">MEVEGSLSTTNQDSRPTLRSRGTSAGLKANNSKELKFIEFDDKGRPIGPWRDKFSCDMGIIARNIKITIEDWSKVPEGQKESIWLDAKNKCNITDAGKRKAVLSYVSLLFKDFKTYLTIFFVYKTRNQRRKVSLDDPLSIYPQITKEVWEEFTLKSQKKYGWEHSGNLSLDFLFADCDIILCRDSEY</sequence>
<reference evidence="2" key="1">
    <citation type="submission" date="2024-03" db="EMBL/GenBank/DDBJ databases">
        <title>WGS assembly of Saponaria officinalis var. Norfolk2.</title>
        <authorList>
            <person name="Jenkins J."/>
            <person name="Shu S."/>
            <person name="Grimwood J."/>
            <person name="Barry K."/>
            <person name="Goodstein D."/>
            <person name="Schmutz J."/>
            <person name="Leebens-Mack J."/>
            <person name="Osbourn A."/>
        </authorList>
    </citation>
    <scope>NUCLEOTIDE SEQUENCE [LARGE SCALE GENOMIC DNA]</scope>
    <source>
        <strain evidence="2">JIC</strain>
    </source>
</reference>
<dbReference type="PANTHER" id="PTHR33018">
    <property type="entry name" value="OS10G0338966 PROTEIN-RELATED"/>
    <property type="match status" value="1"/>
</dbReference>
<evidence type="ECO:0000313" key="3">
    <source>
        <dbReference type="Proteomes" id="UP001443914"/>
    </source>
</evidence>
<evidence type="ECO:0000256" key="1">
    <source>
        <dbReference type="SAM" id="MobiDB-lite"/>
    </source>
</evidence>
<gene>
    <name evidence="2" type="ORF">RND81_09G074400</name>
</gene>
<dbReference type="Proteomes" id="UP001443914">
    <property type="component" value="Unassembled WGS sequence"/>
</dbReference>
<evidence type="ECO:0000313" key="2">
    <source>
        <dbReference type="EMBL" id="KAK9689673.1"/>
    </source>
</evidence>
<comment type="caution">
    <text evidence="2">The sequence shown here is derived from an EMBL/GenBank/DDBJ whole genome shotgun (WGS) entry which is preliminary data.</text>
</comment>
<dbReference type="PANTHER" id="PTHR33018:SF34">
    <property type="entry name" value="OS02G0472350 PROTEIN"/>
    <property type="match status" value="1"/>
</dbReference>
<feature type="compositionally biased region" description="Polar residues" evidence="1">
    <location>
        <begin position="1"/>
        <end position="23"/>
    </location>
</feature>
<dbReference type="EMBL" id="JBDFQZ010000009">
    <property type="protein sequence ID" value="KAK9689673.1"/>
    <property type="molecule type" value="Genomic_DNA"/>
</dbReference>
<keyword evidence="3" id="KW-1185">Reference proteome</keyword>